<dbReference type="STRING" id="643648.Slip_2038"/>
<evidence type="ECO:0000313" key="2">
    <source>
        <dbReference type="Proteomes" id="UP000000378"/>
    </source>
</evidence>
<protein>
    <submittedName>
        <fullName evidence="1">Uncharacterized protein</fullName>
    </submittedName>
</protein>
<reference evidence="1 2" key="2">
    <citation type="journal article" date="2010" name="Stand. Genomic Sci.">
        <title>Complete genome sequence of Syntrophothermus lipocalidus type strain (TGB-C1).</title>
        <authorList>
            <person name="Djao O.D."/>
            <person name="Zhang X."/>
            <person name="Lucas S."/>
            <person name="Lapidus A."/>
            <person name="Del Rio T.G."/>
            <person name="Nolan M."/>
            <person name="Tice H."/>
            <person name="Cheng J.F."/>
            <person name="Han C."/>
            <person name="Tapia R."/>
            <person name="Goodwin L."/>
            <person name="Pitluck S."/>
            <person name="Liolios K."/>
            <person name="Ivanova N."/>
            <person name="Mavromatis K."/>
            <person name="Mikhailova N."/>
            <person name="Ovchinnikova G."/>
            <person name="Pati A."/>
            <person name="Brambilla E."/>
            <person name="Chen A."/>
            <person name="Palaniappan K."/>
            <person name="Land M."/>
            <person name="Hauser L."/>
            <person name="Chang Y.J."/>
            <person name="Jeffries C.D."/>
            <person name="Rohde M."/>
            <person name="Sikorski J."/>
            <person name="Spring S."/>
            <person name="Goker M."/>
            <person name="Detter J.C."/>
            <person name="Woyke T."/>
            <person name="Bristow J."/>
            <person name="Eisen J.A."/>
            <person name="Markowitz V."/>
            <person name="Hugenholtz P."/>
            <person name="Kyrpides N.C."/>
            <person name="Klenk H.P."/>
        </authorList>
    </citation>
    <scope>NUCLEOTIDE SEQUENCE [LARGE SCALE GENOMIC DNA]</scope>
    <source>
        <strain evidence="2">DSM 12680 / TGB-C1</strain>
    </source>
</reference>
<dbReference type="EMBL" id="CP002048">
    <property type="protein sequence ID" value="ADI02785.1"/>
    <property type="molecule type" value="Genomic_DNA"/>
</dbReference>
<name>D7CQ07_SYNLT</name>
<dbReference type="KEGG" id="slp:Slip_2038"/>
<dbReference type="AlphaFoldDB" id="D7CQ07"/>
<keyword evidence="2" id="KW-1185">Reference proteome</keyword>
<accession>D7CQ07</accession>
<evidence type="ECO:0000313" key="1">
    <source>
        <dbReference type="EMBL" id="ADI02785.1"/>
    </source>
</evidence>
<organism evidence="1 2">
    <name type="scientific">Syntrophothermus lipocalidus (strain DSM 12680 / TGB-C1)</name>
    <dbReference type="NCBI Taxonomy" id="643648"/>
    <lineage>
        <taxon>Bacteria</taxon>
        <taxon>Bacillati</taxon>
        <taxon>Bacillota</taxon>
        <taxon>Clostridia</taxon>
        <taxon>Eubacteriales</taxon>
        <taxon>Syntrophomonadaceae</taxon>
        <taxon>Syntrophothermus</taxon>
    </lineage>
</organism>
<sequence length="33" mass="3993">MTGAFIFKERREEVVESHKRGSEQSQRFYEMLS</sequence>
<dbReference type="HOGENOM" id="CLU_3384233_0_0_9"/>
<gene>
    <name evidence="1" type="ordered locus">Slip_2038</name>
</gene>
<dbReference type="Proteomes" id="UP000000378">
    <property type="component" value="Chromosome"/>
</dbReference>
<reference evidence="2" key="1">
    <citation type="journal article" date="2010" name="Stand. Genomic Sci.">
        <title>Complete genome sequence of Syntrophothermus lipocalidus type strain (TGB-C1T).</title>
        <authorList>
            <consortium name="US DOE Joint Genome Institute (JGI-PGF)"/>
            <person name="Djao O."/>
            <person name="Zhang X."/>
            <person name="Lucas S."/>
            <person name="Lapidus A."/>
            <person name="Glavina Del Rio T."/>
            <person name="Nolan M."/>
            <person name="Tice H."/>
            <person name="Cheng J."/>
            <person name="Han C."/>
            <person name="Tapia R."/>
            <person name="Goodwin L."/>
            <person name="Pitluck S."/>
            <person name="Liolios K."/>
            <person name="Ivanova N."/>
            <person name="Mavromatis K."/>
            <person name="Mikhailova N."/>
            <person name="Ovchinnikova G."/>
            <person name="Pati A."/>
            <person name="Brambilla E."/>
            <person name="Chen A."/>
            <person name="Palaniappan K."/>
            <person name="Land M."/>
            <person name="Hauser L."/>
            <person name="Chang Y."/>
            <person name="Jeffries C."/>
            <person name="Rohde M."/>
            <person name="Sikorski J."/>
            <person name="Spring S."/>
            <person name="Goker M."/>
            <person name="Detter J."/>
            <person name="Woyke T."/>
            <person name="Bristow J."/>
            <person name="Eisen J."/>
            <person name="Markowitz V."/>
            <person name="Hugenholtz P."/>
            <person name="Kyrpides N."/>
            <person name="Klenk H."/>
        </authorList>
    </citation>
    <scope>NUCLEOTIDE SEQUENCE [LARGE SCALE GENOMIC DNA]</scope>
    <source>
        <strain evidence="2">DSM 12680 / TGB-C1</strain>
    </source>
</reference>
<proteinExistence type="predicted"/>